<dbReference type="Proteomes" id="UP000827872">
    <property type="component" value="Linkage Group LG01"/>
</dbReference>
<proteinExistence type="predicted"/>
<evidence type="ECO:0000313" key="2">
    <source>
        <dbReference type="Proteomes" id="UP000827872"/>
    </source>
</evidence>
<gene>
    <name evidence="1" type="ORF">K3G42_017860</name>
</gene>
<evidence type="ECO:0000313" key="1">
    <source>
        <dbReference type="EMBL" id="KAH8016448.1"/>
    </source>
</evidence>
<dbReference type="EMBL" id="CM037614">
    <property type="protein sequence ID" value="KAH8016448.1"/>
    <property type="molecule type" value="Genomic_DNA"/>
</dbReference>
<sequence>MPSDQLEVGLVNSDQLQVNGQQAWLAWKCSVSFFKQLCPDGAPVEPPMGNWWPNEVAGAPSQGMEPPSGREGAPSRELLGSEPYNPGKADKELDTLASDLHCPYWDFGHSAQVVVGVESPFQLPPFSHDYWRVKPKGQHKSTWLMQPMDQDICLEWDLEEQEWSRAQVQVGTWAPEQGADVWWQEQDEICQELYFTVKMEPLLARTKADQGEQWLLHPAQLGEALPAQLPPVHHKGMD</sequence>
<name>A0ACB8GA20_9SAUR</name>
<organism evidence="1 2">
    <name type="scientific">Sphaerodactylus townsendi</name>
    <dbReference type="NCBI Taxonomy" id="933632"/>
    <lineage>
        <taxon>Eukaryota</taxon>
        <taxon>Metazoa</taxon>
        <taxon>Chordata</taxon>
        <taxon>Craniata</taxon>
        <taxon>Vertebrata</taxon>
        <taxon>Euteleostomi</taxon>
        <taxon>Lepidosauria</taxon>
        <taxon>Squamata</taxon>
        <taxon>Bifurcata</taxon>
        <taxon>Gekkota</taxon>
        <taxon>Sphaerodactylidae</taxon>
        <taxon>Sphaerodactylus</taxon>
    </lineage>
</organism>
<comment type="caution">
    <text evidence="1">The sequence shown here is derived from an EMBL/GenBank/DDBJ whole genome shotgun (WGS) entry which is preliminary data.</text>
</comment>
<reference evidence="1" key="1">
    <citation type="submission" date="2021-08" db="EMBL/GenBank/DDBJ databases">
        <title>The first chromosome-level gecko genome reveals the dynamic sex chromosomes of Neotropical dwarf geckos (Sphaerodactylidae: Sphaerodactylus).</title>
        <authorList>
            <person name="Pinto B.J."/>
            <person name="Keating S.E."/>
            <person name="Gamble T."/>
        </authorList>
    </citation>
    <scope>NUCLEOTIDE SEQUENCE</scope>
    <source>
        <strain evidence="1">TG3544</strain>
    </source>
</reference>
<protein>
    <submittedName>
        <fullName evidence="1">Uncharacterized protein</fullName>
    </submittedName>
</protein>
<keyword evidence="2" id="KW-1185">Reference proteome</keyword>
<accession>A0ACB8GA20</accession>